<evidence type="ECO:0000259" key="9">
    <source>
        <dbReference type="PROSITE" id="PS50893"/>
    </source>
</evidence>
<dbReference type="PROSITE" id="PS50893">
    <property type="entry name" value="ABC_TRANSPORTER_2"/>
    <property type="match status" value="1"/>
</dbReference>
<organism evidence="10 11">
    <name type="scientific">Achromobacter deleyi</name>
    <dbReference type="NCBI Taxonomy" id="1353891"/>
    <lineage>
        <taxon>Bacteria</taxon>
        <taxon>Pseudomonadati</taxon>
        <taxon>Pseudomonadota</taxon>
        <taxon>Betaproteobacteria</taxon>
        <taxon>Burkholderiales</taxon>
        <taxon>Alcaligenaceae</taxon>
        <taxon>Achromobacter</taxon>
    </lineage>
</organism>
<keyword evidence="3" id="KW-1003">Cell membrane</keyword>
<dbReference type="GO" id="GO:0005524">
    <property type="term" value="F:ATP binding"/>
    <property type="evidence" value="ECO:0007669"/>
    <property type="project" value="UniProtKB-KW"/>
</dbReference>
<keyword evidence="2" id="KW-0813">Transport</keyword>
<dbReference type="SUPFAM" id="SSF52540">
    <property type="entry name" value="P-loop containing nucleoside triphosphate hydrolases"/>
    <property type="match status" value="1"/>
</dbReference>
<evidence type="ECO:0000256" key="3">
    <source>
        <dbReference type="ARBA" id="ARBA00022475"/>
    </source>
</evidence>
<evidence type="ECO:0000256" key="6">
    <source>
        <dbReference type="ARBA" id="ARBA00022840"/>
    </source>
</evidence>
<keyword evidence="5" id="KW-0547">Nucleotide-binding</keyword>
<keyword evidence="7" id="KW-1278">Translocase</keyword>
<evidence type="ECO:0000256" key="2">
    <source>
        <dbReference type="ARBA" id="ARBA00022448"/>
    </source>
</evidence>
<dbReference type="PANTHER" id="PTHR42788:SF18">
    <property type="entry name" value="TAURINE IMPORT ATP-BINDING PROTEIN TAUB"/>
    <property type="match status" value="1"/>
</dbReference>
<comment type="similarity">
    <text evidence="1">Belongs to the ABC transporter superfamily.</text>
</comment>
<evidence type="ECO:0000313" key="11">
    <source>
        <dbReference type="Proteomes" id="UP000494111"/>
    </source>
</evidence>
<dbReference type="GO" id="GO:0016887">
    <property type="term" value="F:ATP hydrolysis activity"/>
    <property type="evidence" value="ECO:0007669"/>
    <property type="project" value="InterPro"/>
</dbReference>
<sequence length="278" mass="30492">MSHATTPAAQALRADHVSVTYPGLHDSGPVIALQDVNLTIEPGEFVVALGASGCGKTTLLSLLAGFLSPTDGEITLGGRPITGPGADRGVVFQKHALLPWLNVLENTEFGLKLQGVDRETRRARARRNLELVGLQDFHRHMIYQLSGGMQQRVGIARALTCDPAMLLMDEPMAALDALTRETIQELLLDIWRQTGKMFFFITHSVEEALFLGSRLIVMSPRPGRITHTFKPDFNRRYLETRDGRGIKSSPDFIAMREQVLGIIYGDELAASAPQAVHA</sequence>
<dbReference type="InterPro" id="IPR003439">
    <property type="entry name" value="ABC_transporter-like_ATP-bd"/>
</dbReference>
<evidence type="ECO:0000256" key="1">
    <source>
        <dbReference type="ARBA" id="ARBA00005417"/>
    </source>
</evidence>
<dbReference type="AlphaFoldDB" id="A0A6S7BK08"/>
<dbReference type="InterPro" id="IPR017871">
    <property type="entry name" value="ABC_transporter-like_CS"/>
</dbReference>
<dbReference type="Proteomes" id="UP000494111">
    <property type="component" value="Unassembled WGS sequence"/>
</dbReference>
<protein>
    <submittedName>
        <fullName evidence="10">Taurine import ATP-binding protein TauB</fullName>
    </submittedName>
</protein>
<evidence type="ECO:0000313" key="10">
    <source>
        <dbReference type="EMBL" id="CAB3733677.1"/>
    </source>
</evidence>
<proteinExistence type="inferred from homology"/>
<dbReference type="PANTHER" id="PTHR42788">
    <property type="entry name" value="TAURINE IMPORT ATP-BINDING PROTEIN-RELATED"/>
    <property type="match status" value="1"/>
</dbReference>
<dbReference type="Gene3D" id="3.40.50.300">
    <property type="entry name" value="P-loop containing nucleotide triphosphate hydrolases"/>
    <property type="match status" value="1"/>
</dbReference>
<dbReference type="CDD" id="cd03293">
    <property type="entry name" value="ABC_NrtD_SsuB_transporters"/>
    <property type="match status" value="1"/>
</dbReference>
<dbReference type="Pfam" id="PF00005">
    <property type="entry name" value="ABC_tran"/>
    <property type="match status" value="1"/>
</dbReference>
<dbReference type="SMART" id="SM00382">
    <property type="entry name" value="AAA"/>
    <property type="match status" value="1"/>
</dbReference>
<dbReference type="InterPro" id="IPR003593">
    <property type="entry name" value="AAA+_ATPase"/>
</dbReference>
<keyword evidence="6 10" id="KW-0067">ATP-binding</keyword>
<dbReference type="InterPro" id="IPR050166">
    <property type="entry name" value="ABC_transporter_ATP-bind"/>
</dbReference>
<reference evidence="10 11" key="1">
    <citation type="submission" date="2020-04" db="EMBL/GenBank/DDBJ databases">
        <authorList>
            <person name="De Canck E."/>
        </authorList>
    </citation>
    <scope>NUCLEOTIDE SEQUENCE [LARGE SCALE GENOMIC DNA]</scope>
    <source>
        <strain evidence="10 11">LMG 3458</strain>
    </source>
</reference>
<gene>
    <name evidence="10" type="primary">tauB_3</name>
    <name evidence="10" type="ORF">LMG3458_05079</name>
</gene>
<name>A0A6S7BK08_9BURK</name>
<dbReference type="RefSeq" id="WP_175194212.1">
    <property type="nucleotide sequence ID" value="NZ_CADIJO010000024.1"/>
</dbReference>
<evidence type="ECO:0000256" key="7">
    <source>
        <dbReference type="ARBA" id="ARBA00022967"/>
    </source>
</evidence>
<accession>A0A6S7BK08</accession>
<dbReference type="InterPro" id="IPR027417">
    <property type="entry name" value="P-loop_NTPase"/>
</dbReference>
<evidence type="ECO:0000256" key="8">
    <source>
        <dbReference type="ARBA" id="ARBA00023136"/>
    </source>
</evidence>
<evidence type="ECO:0000256" key="5">
    <source>
        <dbReference type="ARBA" id="ARBA00022741"/>
    </source>
</evidence>
<keyword evidence="8" id="KW-0472">Membrane</keyword>
<dbReference type="EMBL" id="CADIJO010000024">
    <property type="protein sequence ID" value="CAB3733677.1"/>
    <property type="molecule type" value="Genomic_DNA"/>
</dbReference>
<feature type="domain" description="ABC transporter" evidence="9">
    <location>
        <begin position="12"/>
        <end position="245"/>
    </location>
</feature>
<keyword evidence="4" id="KW-0997">Cell inner membrane</keyword>
<dbReference type="PROSITE" id="PS00211">
    <property type="entry name" value="ABC_TRANSPORTER_1"/>
    <property type="match status" value="1"/>
</dbReference>
<evidence type="ECO:0000256" key="4">
    <source>
        <dbReference type="ARBA" id="ARBA00022519"/>
    </source>
</evidence>